<name>A0A565BUZ8_9BRAS</name>
<evidence type="ECO:0000256" key="1">
    <source>
        <dbReference type="ARBA" id="ARBA00005474"/>
    </source>
</evidence>
<reference evidence="4" key="1">
    <citation type="submission" date="2019-07" db="EMBL/GenBank/DDBJ databases">
        <authorList>
            <person name="Dittberner H."/>
        </authorList>
    </citation>
    <scope>NUCLEOTIDE SEQUENCE [LARGE SCALE GENOMIC DNA]</scope>
</reference>
<dbReference type="AlphaFoldDB" id="A0A565BUZ8"/>
<feature type="domain" description="LOB" evidence="3">
    <location>
        <begin position="3"/>
        <end position="104"/>
    </location>
</feature>
<comment type="similarity">
    <text evidence="1">Belongs to the LOB domain-containing protein family.</text>
</comment>
<gene>
    <name evidence="4" type="ORF">ANE_LOCUS15637</name>
</gene>
<evidence type="ECO:0000313" key="5">
    <source>
        <dbReference type="Proteomes" id="UP000489600"/>
    </source>
</evidence>
<dbReference type="Proteomes" id="UP000489600">
    <property type="component" value="Unassembled WGS sequence"/>
</dbReference>
<dbReference type="InterPro" id="IPR004883">
    <property type="entry name" value="LOB"/>
</dbReference>
<dbReference type="PANTHER" id="PTHR31301:SF131">
    <property type="entry name" value="LOB DOMAIN-CONTAINING PROTEIN 28"/>
    <property type="match status" value="1"/>
</dbReference>
<dbReference type="OrthoDB" id="1059380at2759"/>
<keyword evidence="2" id="KW-0175">Coiled coil</keyword>
<dbReference type="EMBL" id="CABITT030000005">
    <property type="protein sequence ID" value="VVB05193.1"/>
    <property type="molecule type" value="Genomic_DNA"/>
</dbReference>
<dbReference type="PANTHER" id="PTHR31301">
    <property type="entry name" value="LOB DOMAIN-CONTAINING PROTEIN 4-RELATED"/>
    <property type="match status" value="1"/>
</dbReference>
<keyword evidence="5" id="KW-1185">Reference proteome</keyword>
<evidence type="ECO:0000256" key="2">
    <source>
        <dbReference type="SAM" id="Coils"/>
    </source>
</evidence>
<organism evidence="4 5">
    <name type="scientific">Arabis nemorensis</name>
    <dbReference type="NCBI Taxonomy" id="586526"/>
    <lineage>
        <taxon>Eukaryota</taxon>
        <taxon>Viridiplantae</taxon>
        <taxon>Streptophyta</taxon>
        <taxon>Embryophyta</taxon>
        <taxon>Tracheophyta</taxon>
        <taxon>Spermatophyta</taxon>
        <taxon>Magnoliopsida</taxon>
        <taxon>eudicotyledons</taxon>
        <taxon>Gunneridae</taxon>
        <taxon>Pentapetalae</taxon>
        <taxon>rosids</taxon>
        <taxon>malvids</taxon>
        <taxon>Brassicales</taxon>
        <taxon>Brassicaceae</taxon>
        <taxon>Arabideae</taxon>
        <taxon>Arabis</taxon>
    </lineage>
</organism>
<accession>A0A565BUZ8</accession>
<dbReference type="PROSITE" id="PS50891">
    <property type="entry name" value="LOB"/>
    <property type="match status" value="1"/>
</dbReference>
<sequence>MSTPCAACKYLRRKCTEDCIFAPYFPVNKQDNYAAVHKVFGASHVASLLKDIHPNQRQDAMNSLAFEAQACIRDPVYGCTRYIYLLQRQLKYLQDQIQIAKNELANYTRLEPPPPITYQQNHHNPMMMPTTANYGGQLTAQQLQQLHEEVHRFATVETAQMPQTPETQTQLNQ</sequence>
<dbReference type="Pfam" id="PF03195">
    <property type="entry name" value="LOB"/>
    <property type="match status" value="1"/>
</dbReference>
<comment type="caution">
    <text evidence="4">The sequence shown here is derived from an EMBL/GenBank/DDBJ whole genome shotgun (WGS) entry which is preliminary data.</text>
</comment>
<evidence type="ECO:0000259" key="3">
    <source>
        <dbReference type="PROSITE" id="PS50891"/>
    </source>
</evidence>
<evidence type="ECO:0000313" key="4">
    <source>
        <dbReference type="EMBL" id="VVB05193.1"/>
    </source>
</evidence>
<proteinExistence type="inferred from homology"/>
<feature type="coiled-coil region" evidence="2">
    <location>
        <begin position="83"/>
        <end position="110"/>
    </location>
</feature>
<protein>
    <recommendedName>
        <fullName evidence="3">LOB domain-containing protein</fullName>
    </recommendedName>
</protein>